<keyword evidence="5" id="KW-1185">Reference proteome</keyword>
<dbReference type="PANTHER" id="PTHR30487">
    <property type="entry name" value="TYPE 4 PREPILIN-LIKE PROTEINS LEADER PEPTIDE-PROCESSING ENZYME"/>
    <property type="match status" value="1"/>
</dbReference>
<feature type="transmembrane region" description="Helical" evidence="2">
    <location>
        <begin position="89"/>
        <end position="113"/>
    </location>
</feature>
<keyword evidence="2" id="KW-1133">Transmembrane helix</keyword>
<evidence type="ECO:0000259" key="3">
    <source>
        <dbReference type="Pfam" id="PF01478"/>
    </source>
</evidence>
<feature type="transmembrane region" description="Helical" evidence="2">
    <location>
        <begin position="50"/>
        <end position="69"/>
    </location>
</feature>
<evidence type="ECO:0000313" key="5">
    <source>
        <dbReference type="Proteomes" id="UP000784880"/>
    </source>
</evidence>
<feature type="transmembrane region" description="Helical" evidence="2">
    <location>
        <begin position="144"/>
        <end position="163"/>
    </location>
</feature>
<feature type="domain" description="Prepilin type IV endopeptidase peptidase" evidence="3">
    <location>
        <begin position="6"/>
        <end position="107"/>
    </location>
</feature>
<dbReference type="Proteomes" id="UP000784880">
    <property type="component" value="Unassembled WGS sequence"/>
</dbReference>
<comment type="similarity">
    <text evidence="1">Belongs to the peptidase A24 family.</text>
</comment>
<proteinExistence type="inferred from homology"/>
<name>A0ABS6JDV2_9BACI</name>
<keyword evidence="2" id="KW-0812">Transmembrane</keyword>
<dbReference type="InterPro" id="IPR000045">
    <property type="entry name" value="Prepilin_IV_endopep_pep"/>
</dbReference>
<comment type="caution">
    <text evidence="4">The sequence shown here is derived from an EMBL/GenBank/DDBJ whole genome shotgun (WGS) entry which is preliminary data.</text>
</comment>
<protein>
    <submittedName>
        <fullName evidence="4">A24 family peptidase</fullName>
    </submittedName>
</protein>
<dbReference type="Pfam" id="PF01478">
    <property type="entry name" value="Peptidase_A24"/>
    <property type="match status" value="1"/>
</dbReference>
<evidence type="ECO:0000313" key="4">
    <source>
        <dbReference type="EMBL" id="MBU9711585.1"/>
    </source>
</evidence>
<evidence type="ECO:0000256" key="1">
    <source>
        <dbReference type="ARBA" id="ARBA00005801"/>
    </source>
</evidence>
<dbReference type="InterPro" id="IPR050882">
    <property type="entry name" value="Prepilin_peptidase/N-MTase"/>
</dbReference>
<dbReference type="PANTHER" id="PTHR30487:SF0">
    <property type="entry name" value="PREPILIN LEADER PEPTIDASE_N-METHYLTRANSFERASE-RELATED"/>
    <property type="match status" value="1"/>
</dbReference>
<sequence length="164" mass="17693">MMTIVILFLALAISLVTDLKRRKILNIVTFPAMIAGLTINTFLLGWDGLLFSTLGLITGFALLVIPYALGGMAAGDVKLLMAIGALKGAVFVFGSFLYIAIIGGMIAFLILLVKKELLHSMKRIIFSAQLKTLQGLNKNEMHHAFPYGVAIVLGTVCYTGVTFL</sequence>
<accession>A0ABS6JDV2</accession>
<reference evidence="4 5" key="1">
    <citation type="submission" date="2021-06" db="EMBL/GenBank/DDBJ databases">
        <title>Bacillus sp. RD4P76, an endophyte from a halophyte.</title>
        <authorList>
            <person name="Sun J.-Q."/>
        </authorList>
    </citation>
    <scope>NUCLEOTIDE SEQUENCE [LARGE SCALE GENOMIC DNA]</scope>
    <source>
        <strain evidence="4 5">CGMCC 1.15917</strain>
    </source>
</reference>
<keyword evidence="2" id="KW-0472">Membrane</keyword>
<feature type="transmembrane region" description="Helical" evidence="2">
    <location>
        <begin position="24"/>
        <end position="43"/>
    </location>
</feature>
<organism evidence="4 5">
    <name type="scientific">Evansella tamaricis</name>
    <dbReference type="NCBI Taxonomy" id="2069301"/>
    <lineage>
        <taxon>Bacteria</taxon>
        <taxon>Bacillati</taxon>
        <taxon>Bacillota</taxon>
        <taxon>Bacilli</taxon>
        <taxon>Bacillales</taxon>
        <taxon>Bacillaceae</taxon>
        <taxon>Evansella</taxon>
    </lineage>
</organism>
<gene>
    <name evidence="4" type="ORF">KS419_07540</name>
</gene>
<dbReference type="EMBL" id="JAHQCS010000077">
    <property type="protein sequence ID" value="MBU9711585.1"/>
    <property type="molecule type" value="Genomic_DNA"/>
</dbReference>
<evidence type="ECO:0000256" key="2">
    <source>
        <dbReference type="SAM" id="Phobius"/>
    </source>
</evidence>